<sequence length="159" mass="17563">MRAGENAQQTDNNDVLKAISSLHAEPAIKSDICNKIETEISEVKYTLRGKIATLRTKSGTALLALKSRMSAQNQALKELTDAANDTSDTIQVLEDKVKGLSWQVEALSQKYLDLEGCSKRQNLRVARIKEGKEDGLKPRELMAQLLKEVLNLADTPVID</sequence>
<organism evidence="2 3">
    <name type="scientific">Ameca splendens</name>
    <dbReference type="NCBI Taxonomy" id="208324"/>
    <lineage>
        <taxon>Eukaryota</taxon>
        <taxon>Metazoa</taxon>
        <taxon>Chordata</taxon>
        <taxon>Craniata</taxon>
        <taxon>Vertebrata</taxon>
        <taxon>Euteleostomi</taxon>
        <taxon>Actinopterygii</taxon>
        <taxon>Neopterygii</taxon>
        <taxon>Teleostei</taxon>
        <taxon>Neoteleostei</taxon>
        <taxon>Acanthomorphata</taxon>
        <taxon>Ovalentaria</taxon>
        <taxon>Atherinomorphae</taxon>
        <taxon>Cyprinodontiformes</taxon>
        <taxon>Goodeidae</taxon>
        <taxon>Ameca</taxon>
    </lineage>
</organism>
<evidence type="ECO:0000313" key="3">
    <source>
        <dbReference type="Proteomes" id="UP001469553"/>
    </source>
</evidence>
<proteinExistence type="predicted"/>
<evidence type="ECO:0000313" key="2">
    <source>
        <dbReference type="EMBL" id="MEQ2309542.1"/>
    </source>
</evidence>
<keyword evidence="1" id="KW-0175">Coiled coil</keyword>
<protein>
    <submittedName>
        <fullName evidence="2">Uncharacterized protein</fullName>
    </submittedName>
</protein>
<accession>A0ABV0ZUN9</accession>
<gene>
    <name evidence="2" type="ORF">AMECASPLE_039870</name>
</gene>
<reference evidence="2 3" key="1">
    <citation type="submission" date="2021-06" db="EMBL/GenBank/DDBJ databases">
        <authorList>
            <person name="Palmer J.M."/>
        </authorList>
    </citation>
    <scope>NUCLEOTIDE SEQUENCE [LARGE SCALE GENOMIC DNA]</scope>
    <source>
        <strain evidence="2 3">AS_MEX2019</strain>
        <tissue evidence="2">Muscle</tissue>
    </source>
</reference>
<dbReference type="Proteomes" id="UP001469553">
    <property type="component" value="Unassembled WGS sequence"/>
</dbReference>
<name>A0ABV0ZUN9_9TELE</name>
<evidence type="ECO:0000256" key="1">
    <source>
        <dbReference type="SAM" id="Coils"/>
    </source>
</evidence>
<feature type="coiled-coil region" evidence="1">
    <location>
        <begin position="62"/>
        <end position="110"/>
    </location>
</feature>
<comment type="caution">
    <text evidence="2">The sequence shown here is derived from an EMBL/GenBank/DDBJ whole genome shotgun (WGS) entry which is preliminary data.</text>
</comment>
<keyword evidence="3" id="KW-1185">Reference proteome</keyword>
<dbReference type="EMBL" id="JAHRIP010075222">
    <property type="protein sequence ID" value="MEQ2309542.1"/>
    <property type="molecule type" value="Genomic_DNA"/>
</dbReference>